<comment type="caution">
    <text evidence="1">The sequence shown here is derived from an EMBL/GenBank/DDBJ whole genome shotgun (WGS) entry which is preliminary data.</text>
</comment>
<protein>
    <submittedName>
        <fullName evidence="1">Uncharacterized protein</fullName>
    </submittedName>
</protein>
<dbReference type="Proteomes" id="UP001321473">
    <property type="component" value="Unassembled WGS sequence"/>
</dbReference>
<gene>
    <name evidence="1" type="ORF">V5799_015734</name>
</gene>
<proteinExistence type="predicted"/>
<accession>A0AAQ4F863</accession>
<keyword evidence="2" id="KW-1185">Reference proteome</keyword>
<name>A0AAQ4F863_AMBAM</name>
<dbReference type="AlphaFoldDB" id="A0AAQ4F863"/>
<organism evidence="1 2">
    <name type="scientific">Amblyomma americanum</name>
    <name type="common">Lone star tick</name>
    <dbReference type="NCBI Taxonomy" id="6943"/>
    <lineage>
        <taxon>Eukaryota</taxon>
        <taxon>Metazoa</taxon>
        <taxon>Ecdysozoa</taxon>
        <taxon>Arthropoda</taxon>
        <taxon>Chelicerata</taxon>
        <taxon>Arachnida</taxon>
        <taxon>Acari</taxon>
        <taxon>Parasitiformes</taxon>
        <taxon>Ixodida</taxon>
        <taxon>Ixodoidea</taxon>
        <taxon>Ixodidae</taxon>
        <taxon>Amblyomminae</taxon>
        <taxon>Amblyomma</taxon>
    </lineage>
</organism>
<sequence>MLTSTWRAPHQCTSCATPFSRACMTVWPHSGALPPPRHPHPEARPPQPSRHRFAKGKVLQQCERCRRTASSLCVCDSVPLGPAAAVPALAPAAGHNGAALLERFPMGRHSAHEQAFCRDARVTLTDVVRSGLYLCLLMSRRSFVCL</sequence>
<evidence type="ECO:0000313" key="2">
    <source>
        <dbReference type="Proteomes" id="UP001321473"/>
    </source>
</evidence>
<reference evidence="1 2" key="1">
    <citation type="journal article" date="2023" name="Arcadia Sci">
        <title>De novo assembly of a long-read Amblyomma americanum tick genome.</title>
        <authorList>
            <person name="Chou S."/>
            <person name="Poskanzer K.E."/>
            <person name="Rollins M."/>
            <person name="Thuy-Boun P.S."/>
        </authorList>
    </citation>
    <scope>NUCLEOTIDE SEQUENCE [LARGE SCALE GENOMIC DNA]</scope>
    <source>
        <strain evidence="1">F_SG_1</strain>
        <tissue evidence="1">Salivary glands</tissue>
    </source>
</reference>
<dbReference type="EMBL" id="JARKHS020006124">
    <property type="protein sequence ID" value="KAK8782925.1"/>
    <property type="molecule type" value="Genomic_DNA"/>
</dbReference>
<evidence type="ECO:0000313" key="1">
    <source>
        <dbReference type="EMBL" id="KAK8782925.1"/>
    </source>
</evidence>